<sequence length="105" mass="12176">MWAWRTRIPLIGMPWPYAVAVFWGRRRMQSRIAAAGEMLGNQVHRSYLPLTAYRTESPSFVELRRRERAELNLLILKTPCGSRLGSTNRVLRANRRVAQLALGRK</sequence>
<proteinExistence type="predicted"/>
<dbReference type="KEGG" id="pfj:MYCFIDRAFT_174747"/>
<dbReference type="VEuPathDB" id="FungiDB:MYCFIDRAFT_174747"/>
<evidence type="ECO:0000313" key="2">
    <source>
        <dbReference type="Proteomes" id="UP000016932"/>
    </source>
</evidence>
<name>M3B1K4_PSEFD</name>
<dbReference type="RefSeq" id="XP_007926559.1">
    <property type="nucleotide sequence ID" value="XM_007928368.1"/>
</dbReference>
<protein>
    <submittedName>
        <fullName evidence="1">Uncharacterized protein</fullName>
    </submittedName>
</protein>
<gene>
    <name evidence="1" type="ORF">MYCFIDRAFT_174747</name>
</gene>
<accession>M3B1K4</accession>
<dbReference type="AlphaFoldDB" id="M3B1K4"/>
<evidence type="ECO:0000313" key="1">
    <source>
        <dbReference type="EMBL" id="EME83282.1"/>
    </source>
</evidence>
<organism evidence="1 2">
    <name type="scientific">Pseudocercospora fijiensis (strain CIRAD86)</name>
    <name type="common">Black leaf streak disease fungus</name>
    <name type="synonym">Mycosphaerella fijiensis</name>
    <dbReference type="NCBI Taxonomy" id="383855"/>
    <lineage>
        <taxon>Eukaryota</taxon>
        <taxon>Fungi</taxon>
        <taxon>Dikarya</taxon>
        <taxon>Ascomycota</taxon>
        <taxon>Pezizomycotina</taxon>
        <taxon>Dothideomycetes</taxon>
        <taxon>Dothideomycetidae</taxon>
        <taxon>Mycosphaerellales</taxon>
        <taxon>Mycosphaerellaceae</taxon>
        <taxon>Pseudocercospora</taxon>
    </lineage>
</organism>
<reference evidence="1 2" key="1">
    <citation type="journal article" date="2012" name="PLoS Pathog.">
        <title>Diverse lifestyles and strategies of plant pathogenesis encoded in the genomes of eighteen Dothideomycetes fungi.</title>
        <authorList>
            <person name="Ohm R.A."/>
            <person name="Feau N."/>
            <person name="Henrissat B."/>
            <person name="Schoch C.L."/>
            <person name="Horwitz B.A."/>
            <person name="Barry K.W."/>
            <person name="Condon B.J."/>
            <person name="Copeland A.C."/>
            <person name="Dhillon B."/>
            <person name="Glaser F."/>
            <person name="Hesse C.N."/>
            <person name="Kosti I."/>
            <person name="LaButti K."/>
            <person name="Lindquist E.A."/>
            <person name="Lucas S."/>
            <person name="Salamov A.A."/>
            <person name="Bradshaw R.E."/>
            <person name="Ciuffetti L."/>
            <person name="Hamelin R.C."/>
            <person name="Kema G.H.J."/>
            <person name="Lawrence C."/>
            <person name="Scott J.A."/>
            <person name="Spatafora J.W."/>
            <person name="Turgeon B.G."/>
            <person name="de Wit P.J.G.M."/>
            <person name="Zhong S."/>
            <person name="Goodwin S.B."/>
            <person name="Grigoriev I.V."/>
        </authorList>
    </citation>
    <scope>NUCLEOTIDE SEQUENCE [LARGE SCALE GENOMIC DNA]</scope>
    <source>
        <strain evidence="1 2">CIRAD86</strain>
    </source>
</reference>
<dbReference type="EMBL" id="KB446558">
    <property type="protein sequence ID" value="EME83282.1"/>
    <property type="molecule type" value="Genomic_DNA"/>
</dbReference>
<dbReference type="Proteomes" id="UP000016932">
    <property type="component" value="Unassembled WGS sequence"/>
</dbReference>
<keyword evidence="2" id="KW-1185">Reference proteome</keyword>
<dbReference type="GeneID" id="19333242"/>
<dbReference type="HOGENOM" id="CLU_2237772_0_0_1"/>